<dbReference type="Proteomes" id="UP000199370">
    <property type="component" value="Unassembled WGS sequence"/>
</dbReference>
<reference evidence="1 2" key="1">
    <citation type="submission" date="2016-10" db="EMBL/GenBank/DDBJ databases">
        <authorList>
            <person name="de Groot N.N."/>
        </authorList>
    </citation>
    <scope>NUCLEOTIDE SEQUENCE [LARGE SCALE GENOMIC DNA]</scope>
    <source>
        <strain evidence="2">EB21,IBRC-M 10013,KCTC 4048</strain>
    </source>
</reference>
<accession>A0A1H0AT56</accession>
<name>A0A1H0AT56_9EURY</name>
<evidence type="ECO:0000313" key="2">
    <source>
        <dbReference type="Proteomes" id="UP000199370"/>
    </source>
</evidence>
<organism evidence="1 2">
    <name type="scientific">Haloarchaeobius iranensis</name>
    <dbReference type="NCBI Taxonomy" id="996166"/>
    <lineage>
        <taxon>Archaea</taxon>
        <taxon>Methanobacteriati</taxon>
        <taxon>Methanobacteriota</taxon>
        <taxon>Stenosarchaea group</taxon>
        <taxon>Halobacteria</taxon>
        <taxon>Halobacteriales</taxon>
        <taxon>Halorubellaceae</taxon>
        <taxon>Haloarchaeobius</taxon>
    </lineage>
</organism>
<dbReference type="AlphaFoldDB" id="A0A1H0AT56"/>
<protein>
    <submittedName>
        <fullName evidence="1">Uncharacterized protein</fullName>
    </submittedName>
</protein>
<proteinExistence type="predicted"/>
<dbReference type="STRING" id="996166.SAMN05192554_12939"/>
<dbReference type="EMBL" id="FNIA01000029">
    <property type="protein sequence ID" value="SDN36571.1"/>
    <property type="molecule type" value="Genomic_DNA"/>
</dbReference>
<evidence type="ECO:0000313" key="1">
    <source>
        <dbReference type="EMBL" id="SDN36571.1"/>
    </source>
</evidence>
<sequence>MDAGLILGKMTLAYNGENYQGDINRTWDWLNGNRPYDIYQQPQVCYFLQFEVIGMDPDETAYLDLENWTGCELSENYTRIDLENQHDINVTAPSTSPSTVKQMTTAEMRDNGFHSATISEIKRAPNRYPIPNSRIESYPDDHEIIFGQPTANTFPER</sequence>
<gene>
    <name evidence="1" type="ORF">SAMN05192554_12939</name>
</gene>
<keyword evidence="2" id="KW-1185">Reference proteome</keyword>